<dbReference type="InterPro" id="IPR002641">
    <property type="entry name" value="PNPLA_dom"/>
</dbReference>
<organism evidence="6 7">
    <name type="scientific">Ramlibacter rhizophilus</name>
    <dbReference type="NCBI Taxonomy" id="1781167"/>
    <lineage>
        <taxon>Bacteria</taxon>
        <taxon>Pseudomonadati</taxon>
        <taxon>Pseudomonadota</taxon>
        <taxon>Betaproteobacteria</taxon>
        <taxon>Burkholderiales</taxon>
        <taxon>Comamonadaceae</taxon>
        <taxon>Ramlibacter</taxon>
    </lineage>
</organism>
<name>A0A4Z0BI45_9BURK</name>
<evidence type="ECO:0000256" key="1">
    <source>
        <dbReference type="ARBA" id="ARBA00022801"/>
    </source>
</evidence>
<dbReference type="GO" id="GO:0016787">
    <property type="term" value="F:hydrolase activity"/>
    <property type="evidence" value="ECO:0007669"/>
    <property type="project" value="UniProtKB-UniRule"/>
</dbReference>
<evidence type="ECO:0000256" key="2">
    <source>
        <dbReference type="ARBA" id="ARBA00022963"/>
    </source>
</evidence>
<keyword evidence="3 4" id="KW-0443">Lipid metabolism</keyword>
<dbReference type="PANTHER" id="PTHR14226">
    <property type="entry name" value="NEUROPATHY TARGET ESTERASE/SWISS CHEESE D.MELANOGASTER"/>
    <property type="match status" value="1"/>
</dbReference>
<dbReference type="Proteomes" id="UP000297564">
    <property type="component" value="Unassembled WGS sequence"/>
</dbReference>
<evidence type="ECO:0000313" key="6">
    <source>
        <dbReference type="EMBL" id="TFY98079.1"/>
    </source>
</evidence>
<feature type="domain" description="PNPLA" evidence="5">
    <location>
        <begin position="21"/>
        <end position="237"/>
    </location>
</feature>
<dbReference type="PANTHER" id="PTHR14226:SF57">
    <property type="entry name" value="BLR7027 PROTEIN"/>
    <property type="match status" value="1"/>
</dbReference>
<evidence type="ECO:0000313" key="7">
    <source>
        <dbReference type="Proteomes" id="UP000297564"/>
    </source>
</evidence>
<comment type="caution">
    <text evidence="4">Lacks conserved residue(s) required for the propagation of feature annotation.</text>
</comment>
<protein>
    <submittedName>
        <fullName evidence="6">Patatin</fullName>
    </submittedName>
</protein>
<evidence type="ECO:0000259" key="5">
    <source>
        <dbReference type="PROSITE" id="PS51635"/>
    </source>
</evidence>
<dbReference type="Pfam" id="PF01734">
    <property type="entry name" value="Patatin"/>
    <property type="match status" value="1"/>
</dbReference>
<reference evidence="6 7" key="1">
    <citation type="submission" date="2019-03" db="EMBL/GenBank/DDBJ databases">
        <title>Ramlibacter rhizophilus CCTCC AB2015357, whole genome shotgun sequence.</title>
        <authorList>
            <person name="Zhang X."/>
            <person name="Feng G."/>
            <person name="Zhu H."/>
        </authorList>
    </citation>
    <scope>NUCLEOTIDE SEQUENCE [LARGE SCALE GENOMIC DNA]</scope>
    <source>
        <strain evidence="6 7">CCTCC AB2015357</strain>
    </source>
</reference>
<dbReference type="RefSeq" id="WP_135286312.1">
    <property type="nucleotide sequence ID" value="NZ_SMLL01000006.1"/>
</dbReference>
<keyword evidence="1 4" id="KW-0378">Hydrolase</keyword>
<dbReference type="AlphaFoldDB" id="A0A4Z0BI45"/>
<dbReference type="InterPro" id="IPR050301">
    <property type="entry name" value="NTE"/>
</dbReference>
<keyword evidence="7" id="KW-1185">Reference proteome</keyword>
<proteinExistence type="predicted"/>
<dbReference type="PROSITE" id="PS51635">
    <property type="entry name" value="PNPLA"/>
    <property type="match status" value="1"/>
</dbReference>
<dbReference type="OrthoDB" id="9798773at2"/>
<dbReference type="InterPro" id="IPR016035">
    <property type="entry name" value="Acyl_Trfase/lysoPLipase"/>
</dbReference>
<feature type="active site" description="Proton acceptor" evidence="4">
    <location>
        <position position="224"/>
    </location>
</feature>
<sequence>MTLDTLIQTALLRPAPDTRALVLMGGGARTAYQAGVLRALARCMGGDTFPFDILLGTSAGALNATYLATQAADGAAAFERLAGFWSELRSSAVYELHLPSWTRPSRLATALHLWRQGRRQGAILDTTPLARTLEAQLSMGGLERALRSRAIEALAVTASSYSTGVHWTFCHTARDGGRRPWNSPGRRGEFQAITAQHLLASAAIPFLFPSVPIEVDGRTEHFGDGSMRQISPLSPALRLGAGKLLVIGVGQPEPLLPNGPSARPPGFGTIAGHALGSVFHDAVRADVEQARRVTRALSQLPPRLAAAVPYRPVEVLSIQPSRSLDALALEHLADMPAPLRSALRAVGALGPGAPLASYLMFEPPFVRALIALGERDAAAQGAQLRAFFEPARTVARA</sequence>
<gene>
    <name evidence="6" type="ORF">EZ242_16665</name>
</gene>
<comment type="caution">
    <text evidence="6">The sequence shown here is derived from an EMBL/GenBank/DDBJ whole genome shotgun (WGS) entry which is preliminary data.</text>
</comment>
<dbReference type="Gene3D" id="3.40.1090.10">
    <property type="entry name" value="Cytosolic phospholipase A2 catalytic domain"/>
    <property type="match status" value="1"/>
</dbReference>
<accession>A0A4Z0BI45</accession>
<keyword evidence="2 4" id="KW-0442">Lipid degradation</keyword>
<feature type="short sequence motif" description="GXSXG" evidence="4">
    <location>
        <begin position="56"/>
        <end position="60"/>
    </location>
</feature>
<dbReference type="SUPFAM" id="SSF52151">
    <property type="entry name" value="FabD/lysophospholipase-like"/>
    <property type="match status" value="1"/>
</dbReference>
<dbReference type="GO" id="GO:0016042">
    <property type="term" value="P:lipid catabolic process"/>
    <property type="evidence" value="ECO:0007669"/>
    <property type="project" value="UniProtKB-UniRule"/>
</dbReference>
<dbReference type="EMBL" id="SMLL01000006">
    <property type="protein sequence ID" value="TFY98079.1"/>
    <property type="molecule type" value="Genomic_DNA"/>
</dbReference>
<evidence type="ECO:0000256" key="3">
    <source>
        <dbReference type="ARBA" id="ARBA00023098"/>
    </source>
</evidence>
<evidence type="ECO:0000256" key="4">
    <source>
        <dbReference type="PROSITE-ProRule" id="PRU01161"/>
    </source>
</evidence>
<feature type="active site" description="Nucleophile" evidence="4">
    <location>
        <position position="58"/>
    </location>
</feature>